<feature type="transmembrane region" description="Helical" evidence="8">
    <location>
        <begin position="216"/>
        <end position="242"/>
    </location>
</feature>
<dbReference type="InterPro" id="IPR001594">
    <property type="entry name" value="Palmitoyltrfase_DHHC"/>
</dbReference>
<keyword evidence="3 8" id="KW-0808">Transferase</keyword>
<comment type="subcellular location">
    <subcellularLocation>
        <location evidence="1">Membrane</location>
        <topology evidence="1">Multi-pass membrane protein</topology>
    </subcellularLocation>
</comment>
<evidence type="ECO:0000256" key="2">
    <source>
        <dbReference type="ARBA" id="ARBA00008574"/>
    </source>
</evidence>
<keyword evidence="11" id="KW-1185">Reference proteome</keyword>
<keyword evidence="7 8" id="KW-0012">Acyltransferase</keyword>
<organism evidence="10 11">
    <name type="scientific">Sphagnum jensenii</name>
    <dbReference type="NCBI Taxonomy" id="128206"/>
    <lineage>
        <taxon>Eukaryota</taxon>
        <taxon>Viridiplantae</taxon>
        <taxon>Streptophyta</taxon>
        <taxon>Embryophyta</taxon>
        <taxon>Bryophyta</taxon>
        <taxon>Sphagnophytina</taxon>
        <taxon>Sphagnopsida</taxon>
        <taxon>Sphagnales</taxon>
        <taxon>Sphagnaceae</taxon>
        <taxon>Sphagnum</taxon>
    </lineage>
</organism>
<evidence type="ECO:0000256" key="6">
    <source>
        <dbReference type="ARBA" id="ARBA00023136"/>
    </source>
</evidence>
<evidence type="ECO:0000256" key="3">
    <source>
        <dbReference type="ARBA" id="ARBA00022679"/>
    </source>
</evidence>
<dbReference type="InterPro" id="IPR039859">
    <property type="entry name" value="PFA4/ZDH16/20/ERF2-like"/>
</dbReference>
<feature type="transmembrane region" description="Helical" evidence="8">
    <location>
        <begin position="15"/>
        <end position="36"/>
    </location>
</feature>
<evidence type="ECO:0000256" key="5">
    <source>
        <dbReference type="ARBA" id="ARBA00022989"/>
    </source>
</evidence>
<evidence type="ECO:0000313" key="10">
    <source>
        <dbReference type="EMBL" id="CAK9273043.1"/>
    </source>
</evidence>
<name>A0ABP0X5A8_9BRYO</name>
<feature type="transmembrane region" description="Helical" evidence="8">
    <location>
        <begin position="43"/>
        <end position="62"/>
    </location>
</feature>
<evidence type="ECO:0000313" key="11">
    <source>
        <dbReference type="Proteomes" id="UP001497444"/>
    </source>
</evidence>
<dbReference type="PROSITE" id="PS50216">
    <property type="entry name" value="DHHC"/>
    <property type="match status" value="1"/>
</dbReference>
<evidence type="ECO:0000259" key="9">
    <source>
        <dbReference type="Pfam" id="PF01529"/>
    </source>
</evidence>
<accession>A0ABP0X5A8</accession>
<gene>
    <name evidence="10" type="ORF">CSSPJE1EN1_LOCUS18521</name>
</gene>
<proteinExistence type="inferred from homology"/>
<evidence type="ECO:0000256" key="8">
    <source>
        <dbReference type="RuleBase" id="RU079119"/>
    </source>
</evidence>
<comment type="catalytic activity">
    <reaction evidence="8">
        <text>L-cysteinyl-[protein] + hexadecanoyl-CoA = S-hexadecanoyl-L-cysteinyl-[protein] + CoA</text>
        <dbReference type="Rhea" id="RHEA:36683"/>
        <dbReference type="Rhea" id="RHEA-COMP:10131"/>
        <dbReference type="Rhea" id="RHEA-COMP:11032"/>
        <dbReference type="ChEBI" id="CHEBI:29950"/>
        <dbReference type="ChEBI" id="CHEBI:57287"/>
        <dbReference type="ChEBI" id="CHEBI:57379"/>
        <dbReference type="ChEBI" id="CHEBI:74151"/>
        <dbReference type="EC" id="2.3.1.225"/>
    </reaction>
</comment>
<comment type="similarity">
    <text evidence="2 8">Belongs to the DHHC palmitoyltransferase family.</text>
</comment>
<dbReference type="EC" id="2.3.1.225" evidence="8"/>
<feature type="domain" description="Palmitoyltransferase DHHC" evidence="9">
    <location>
        <begin position="171"/>
        <end position="304"/>
    </location>
</feature>
<feature type="transmembrane region" description="Helical" evidence="8">
    <location>
        <begin position="263"/>
        <end position="283"/>
    </location>
</feature>
<reference evidence="10" key="1">
    <citation type="submission" date="2024-02" db="EMBL/GenBank/DDBJ databases">
        <authorList>
            <consortium name="ELIXIR-Norway"/>
            <consortium name="Elixir Norway"/>
        </authorList>
    </citation>
    <scope>NUCLEOTIDE SEQUENCE</scope>
</reference>
<dbReference type="Pfam" id="PF01529">
    <property type="entry name" value="DHHC"/>
    <property type="match status" value="1"/>
</dbReference>
<protein>
    <recommendedName>
        <fullName evidence="8">S-acyltransferase</fullName>
        <ecNumber evidence="8">2.3.1.225</ecNumber>
    </recommendedName>
    <alternativeName>
        <fullName evidence="8">Palmitoyltransferase</fullName>
    </alternativeName>
</protein>
<evidence type="ECO:0000256" key="1">
    <source>
        <dbReference type="ARBA" id="ARBA00004141"/>
    </source>
</evidence>
<evidence type="ECO:0000256" key="4">
    <source>
        <dbReference type="ARBA" id="ARBA00022692"/>
    </source>
</evidence>
<comment type="domain">
    <text evidence="8">The DHHC domain is required for palmitoyltransferase activity.</text>
</comment>
<dbReference type="EMBL" id="OZ020100">
    <property type="protein sequence ID" value="CAK9273043.1"/>
    <property type="molecule type" value="Genomic_DNA"/>
</dbReference>
<keyword evidence="4 8" id="KW-0812">Transmembrane</keyword>
<keyword evidence="5 8" id="KW-1133">Transmembrane helix</keyword>
<dbReference type="PANTHER" id="PTHR22883">
    <property type="entry name" value="ZINC FINGER DHHC DOMAIN CONTAINING PROTEIN"/>
    <property type="match status" value="1"/>
</dbReference>
<dbReference type="PANTHER" id="PTHR22883:SF265">
    <property type="entry name" value="PROTEIN S-ACYLTRANSFERASE 22-RELATED"/>
    <property type="match status" value="1"/>
</dbReference>
<dbReference type="Proteomes" id="UP001497444">
    <property type="component" value="Chromosome 5"/>
</dbReference>
<evidence type="ECO:0000256" key="7">
    <source>
        <dbReference type="ARBA" id="ARBA00023315"/>
    </source>
</evidence>
<sequence length="809" mass="87805">MRNHGWQLPYHPLQMVAMAVFAALAFSFYVFFVPFVGSTIVKYHVIVVFSPVVIAVCVLYVICTACDPVDPGVKRSRDLAKVKKAEASSSLSYSEVLAKSKQGGHHPPQQELNEPDTSIRAILDSRERNSQQTAWNSCCCKPLDDGGQAPLQKSCCSRKLGPDDLLPEPLLYCSICQAEISMHSKHCRACDKCVHGFDHHCRWLNNCVGKRNYKSFVALMVACLLMLVLQWATGIVVLVRCFTDRHSFQEEIMSKLGSSFSRAAFIVIVVLLTFLAMLATAPITQLFCFHVILMHKGITTYDYILAVREQEEHAWEDSGLDSLTTSPATSTDTGFSGYSSTAGAQALHHGVFCTPPRVFVEQDQVLPSLNILALSDMEIGGGRGVSKGGVKAQQKHIPIGVNPWKLARMSTEDAAKAAARARENSSIIHSAGHKRGPTAVTDTENVSCQSLDGEIGVTGSQQSQRKPYFAGKDDCSMMTDLQDRSIPLTDIDSLAQGVEHQEQTLVIGSSKEAIIPLPLEACSTYRGSPSTFSCNLKTSLPYPGTGTCGDLRASYPESSYPGSSYPGSSCSGSQMASPDVFLASSDVRVSNPVFVPCGSWNRGDLASQTSTTSDMLRLSANSDGYEASGGESGDDYSDVGLRLIQSWSKLSFNPGLFNPVGKPPAWMGCREENVKPWANLNTDSKSSTRGGALSTESRVEANILKQWPELQNARFVANCHSSFPTRMESPLCDSSEIQSVADSSCSETPDRGRMNSFFYDGPFPSSLTFKAGPGDKPLHSTRRLKNSLLGLKLGVPSRKNDIGLLDTTP</sequence>
<keyword evidence="6 8" id="KW-0472">Membrane</keyword>